<dbReference type="AlphaFoldDB" id="D3W8F7"/>
<proteinExistence type="inferred from homology"/>
<feature type="domain" description="TonB C-terminal" evidence="12">
    <location>
        <begin position="142"/>
        <end position="234"/>
    </location>
</feature>
<keyword evidence="3" id="KW-0813">Transport</keyword>
<evidence type="ECO:0000256" key="9">
    <source>
        <dbReference type="ARBA" id="ARBA00023136"/>
    </source>
</evidence>
<accession>D3W8F7</accession>
<dbReference type="InterPro" id="IPR006260">
    <property type="entry name" value="TonB/TolA_C"/>
</dbReference>
<evidence type="ECO:0000256" key="7">
    <source>
        <dbReference type="ARBA" id="ARBA00022927"/>
    </source>
</evidence>
<dbReference type="NCBIfam" id="TIGR01352">
    <property type="entry name" value="tonB_Cterm"/>
    <property type="match status" value="1"/>
</dbReference>
<evidence type="ECO:0000256" key="1">
    <source>
        <dbReference type="ARBA" id="ARBA00004383"/>
    </source>
</evidence>
<comment type="subcellular location">
    <subcellularLocation>
        <location evidence="1">Cell inner membrane</location>
        <topology evidence="1">Single-pass membrane protein</topology>
        <orientation evidence="1">Periplasmic side</orientation>
    </subcellularLocation>
</comment>
<reference evidence="13" key="1">
    <citation type="journal article" date="2010" name="Appl. Environ. Microbiol.">
        <title>Expanding small-molecule functional metagenomics through parallel screening of broad-host-range cosmid environmental DNA libraries in diverse proteobacteria.</title>
        <authorList>
            <person name="Craig J.W."/>
            <person name="Chang F.Y."/>
            <person name="Kim J.H."/>
            <person name="Obiajulu S.C."/>
            <person name="Brady S.F."/>
        </authorList>
    </citation>
    <scope>NUCLEOTIDE SEQUENCE</scope>
</reference>
<evidence type="ECO:0000256" key="8">
    <source>
        <dbReference type="ARBA" id="ARBA00022989"/>
    </source>
</evidence>
<keyword evidence="7" id="KW-0653">Protein transport</keyword>
<dbReference type="Gene3D" id="3.30.1150.10">
    <property type="match status" value="1"/>
</dbReference>
<dbReference type="SUPFAM" id="SSF74653">
    <property type="entry name" value="TolA/TonB C-terminal domain"/>
    <property type="match status" value="1"/>
</dbReference>
<dbReference type="InterPro" id="IPR051045">
    <property type="entry name" value="TonB-dependent_transducer"/>
</dbReference>
<keyword evidence="4" id="KW-1003">Cell membrane</keyword>
<dbReference type="InterPro" id="IPR037682">
    <property type="entry name" value="TonB_C"/>
</dbReference>
<feature type="compositionally biased region" description="Basic and acidic residues" evidence="10">
    <location>
        <begin position="78"/>
        <end position="90"/>
    </location>
</feature>
<evidence type="ECO:0000256" key="11">
    <source>
        <dbReference type="SAM" id="Phobius"/>
    </source>
</evidence>
<keyword evidence="5" id="KW-0997">Cell inner membrane</keyword>
<evidence type="ECO:0000313" key="13">
    <source>
        <dbReference type="EMBL" id="ACX33906.1"/>
    </source>
</evidence>
<keyword evidence="6 11" id="KW-0812">Transmembrane</keyword>
<sequence>MPCAKANRVALLRDRLSRLGPDQLAGIAFVLALHGLVIHALWAYRVLPSPVDAATVFVNFINPPALEKTPPPTAPKSVRLDPPRPVEPKKPPQIVAEAPVIAPTEPVVPPPPPPPNPVAPTPVAVAVVSSPVVRPAAPVQLDDELSLSCPHRPPPTYPSAARRRSEQGRVMLRVELDEQGGVARVQVASSSGHGLLDEAAQAAVRQWHCQPARRGGQPVRAVAMQQFDFTMEGR</sequence>
<evidence type="ECO:0000256" key="3">
    <source>
        <dbReference type="ARBA" id="ARBA00022448"/>
    </source>
</evidence>
<name>D3W8F7_9ZZZZ</name>
<comment type="similarity">
    <text evidence="2">Belongs to the TonB family.</text>
</comment>
<feature type="region of interest" description="Disordered" evidence="10">
    <location>
        <begin position="68"/>
        <end position="90"/>
    </location>
</feature>
<evidence type="ECO:0000256" key="10">
    <source>
        <dbReference type="SAM" id="MobiDB-lite"/>
    </source>
</evidence>
<evidence type="ECO:0000256" key="6">
    <source>
        <dbReference type="ARBA" id="ARBA00022692"/>
    </source>
</evidence>
<protein>
    <submittedName>
        <fullName evidence="13">Hypothetical TonB domain-containing protein</fullName>
    </submittedName>
</protein>
<evidence type="ECO:0000256" key="4">
    <source>
        <dbReference type="ARBA" id="ARBA00022475"/>
    </source>
</evidence>
<dbReference type="GO" id="GO:0031992">
    <property type="term" value="F:energy transducer activity"/>
    <property type="evidence" value="ECO:0007669"/>
    <property type="project" value="TreeGrafter"/>
</dbReference>
<keyword evidence="8 11" id="KW-1133">Transmembrane helix</keyword>
<dbReference type="PROSITE" id="PS52015">
    <property type="entry name" value="TONB_CTD"/>
    <property type="match status" value="1"/>
</dbReference>
<dbReference type="EMBL" id="GQ869381">
    <property type="protein sequence ID" value="ACX33906.1"/>
    <property type="molecule type" value="Genomic_DNA"/>
</dbReference>
<keyword evidence="9 11" id="KW-0472">Membrane</keyword>
<feature type="transmembrane region" description="Helical" evidence="11">
    <location>
        <begin position="24"/>
        <end position="44"/>
    </location>
</feature>
<dbReference type="GO" id="GO:0055085">
    <property type="term" value="P:transmembrane transport"/>
    <property type="evidence" value="ECO:0007669"/>
    <property type="project" value="InterPro"/>
</dbReference>
<dbReference type="PANTHER" id="PTHR33446:SF2">
    <property type="entry name" value="PROTEIN TONB"/>
    <property type="match status" value="1"/>
</dbReference>
<evidence type="ECO:0000259" key="12">
    <source>
        <dbReference type="PROSITE" id="PS52015"/>
    </source>
</evidence>
<evidence type="ECO:0000256" key="5">
    <source>
        <dbReference type="ARBA" id="ARBA00022519"/>
    </source>
</evidence>
<organism evidence="13">
    <name type="scientific">uncultured prokaryote AT3</name>
    <dbReference type="NCBI Taxonomy" id="672202"/>
    <lineage>
        <taxon>unclassified sequences</taxon>
        <taxon>environmental samples</taxon>
    </lineage>
</organism>
<dbReference type="PANTHER" id="PTHR33446">
    <property type="entry name" value="PROTEIN TONB-RELATED"/>
    <property type="match status" value="1"/>
</dbReference>
<dbReference type="Pfam" id="PF03544">
    <property type="entry name" value="TonB_C"/>
    <property type="match status" value="1"/>
</dbReference>
<dbReference type="GO" id="GO:0015031">
    <property type="term" value="P:protein transport"/>
    <property type="evidence" value="ECO:0007669"/>
    <property type="project" value="UniProtKB-KW"/>
</dbReference>
<dbReference type="GO" id="GO:0098797">
    <property type="term" value="C:plasma membrane protein complex"/>
    <property type="evidence" value="ECO:0007669"/>
    <property type="project" value="TreeGrafter"/>
</dbReference>
<evidence type="ECO:0000256" key="2">
    <source>
        <dbReference type="ARBA" id="ARBA00006555"/>
    </source>
</evidence>